<dbReference type="Proteomes" id="UP000240883">
    <property type="component" value="Unassembled WGS sequence"/>
</dbReference>
<feature type="compositionally biased region" description="Acidic residues" evidence="1">
    <location>
        <begin position="114"/>
        <end position="147"/>
    </location>
</feature>
<accession>A0A2T2P1Q2</accession>
<proteinExistence type="predicted"/>
<protein>
    <submittedName>
        <fullName evidence="2">Uncharacterized protein</fullName>
    </submittedName>
</protein>
<evidence type="ECO:0000313" key="3">
    <source>
        <dbReference type="Proteomes" id="UP000240883"/>
    </source>
</evidence>
<name>A0A2T2P1Q2_CORCC</name>
<sequence length="147" mass="17317">MPAEAHHLVWATHFSELKYREWLDEMNKTENDEGYTYDNFLRSIMDEAQQDADDDKALSKRQAPSWDDLALWSAELKKMEEREKERQQQREETALKRQKTVRAVRAIQGATERDEADEAAWAEEMERLEELEEVEEADEAEAEGALR</sequence>
<gene>
    <name evidence="2" type="ORF">BS50DRAFT_570924</name>
</gene>
<dbReference type="AlphaFoldDB" id="A0A2T2P1Q2"/>
<feature type="compositionally biased region" description="Basic and acidic residues" evidence="1">
    <location>
        <begin position="80"/>
        <end position="95"/>
    </location>
</feature>
<dbReference type="EMBL" id="KZ678131">
    <property type="protein sequence ID" value="PSN71597.1"/>
    <property type="molecule type" value="Genomic_DNA"/>
</dbReference>
<organism evidence="2 3">
    <name type="scientific">Corynespora cassiicola Philippines</name>
    <dbReference type="NCBI Taxonomy" id="1448308"/>
    <lineage>
        <taxon>Eukaryota</taxon>
        <taxon>Fungi</taxon>
        <taxon>Dikarya</taxon>
        <taxon>Ascomycota</taxon>
        <taxon>Pezizomycotina</taxon>
        <taxon>Dothideomycetes</taxon>
        <taxon>Pleosporomycetidae</taxon>
        <taxon>Pleosporales</taxon>
        <taxon>Corynesporascaceae</taxon>
        <taxon>Corynespora</taxon>
    </lineage>
</organism>
<reference evidence="2 3" key="1">
    <citation type="journal article" date="2018" name="Front. Microbiol.">
        <title>Genome-Wide Analysis of Corynespora cassiicola Leaf Fall Disease Putative Effectors.</title>
        <authorList>
            <person name="Lopez D."/>
            <person name="Ribeiro S."/>
            <person name="Label P."/>
            <person name="Fumanal B."/>
            <person name="Venisse J.S."/>
            <person name="Kohler A."/>
            <person name="de Oliveira R.R."/>
            <person name="Labutti K."/>
            <person name="Lipzen A."/>
            <person name="Lail K."/>
            <person name="Bauer D."/>
            <person name="Ohm R.A."/>
            <person name="Barry K.W."/>
            <person name="Spatafora J."/>
            <person name="Grigoriev I.V."/>
            <person name="Martin F.M."/>
            <person name="Pujade-Renaud V."/>
        </authorList>
    </citation>
    <scope>NUCLEOTIDE SEQUENCE [LARGE SCALE GENOMIC DNA]</scope>
    <source>
        <strain evidence="2 3">Philippines</strain>
    </source>
</reference>
<feature type="region of interest" description="Disordered" evidence="1">
    <location>
        <begin position="80"/>
        <end position="147"/>
    </location>
</feature>
<evidence type="ECO:0000256" key="1">
    <source>
        <dbReference type="SAM" id="MobiDB-lite"/>
    </source>
</evidence>
<keyword evidence="3" id="KW-1185">Reference proteome</keyword>
<evidence type="ECO:0000313" key="2">
    <source>
        <dbReference type="EMBL" id="PSN71597.1"/>
    </source>
</evidence>